<evidence type="ECO:0000259" key="8">
    <source>
        <dbReference type="PROSITE" id="PS51352"/>
    </source>
</evidence>
<keyword evidence="4 7" id="KW-1015">Disulfide bond</keyword>
<evidence type="ECO:0000256" key="1">
    <source>
        <dbReference type="ARBA" id="ARBA00008987"/>
    </source>
</evidence>
<evidence type="ECO:0000256" key="7">
    <source>
        <dbReference type="PIRSR" id="PIRSR000077-4"/>
    </source>
</evidence>
<dbReference type="OrthoDB" id="9790390at2"/>
<dbReference type="Gene3D" id="3.40.30.10">
    <property type="entry name" value="Glutaredoxin"/>
    <property type="match status" value="1"/>
</dbReference>
<evidence type="ECO:0000256" key="2">
    <source>
        <dbReference type="ARBA" id="ARBA00022448"/>
    </source>
</evidence>
<dbReference type="KEGG" id="deo:CAY53_02855"/>
<organism evidence="9 10">
    <name type="scientific">Desulfobulbus oralis</name>
    <dbReference type="NCBI Taxonomy" id="1986146"/>
    <lineage>
        <taxon>Bacteria</taxon>
        <taxon>Pseudomonadati</taxon>
        <taxon>Thermodesulfobacteriota</taxon>
        <taxon>Desulfobulbia</taxon>
        <taxon>Desulfobulbales</taxon>
        <taxon>Desulfobulbaceae</taxon>
        <taxon>Desulfobulbus</taxon>
    </lineage>
</organism>
<comment type="similarity">
    <text evidence="1 6">Belongs to the thioredoxin family.</text>
</comment>
<dbReference type="GO" id="GO:0015035">
    <property type="term" value="F:protein-disulfide reductase activity"/>
    <property type="evidence" value="ECO:0007669"/>
    <property type="project" value="InterPro"/>
</dbReference>
<dbReference type="PANTHER" id="PTHR45663:SF11">
    <property type="entry name" value="GEO12009P1"/>
    <property type="match status" value="1"/>
</dbReference>
<keyword evidence="10" id="KW-1185">Reference proteome</keyword>
<dbReference type="PROSITE" id="PS51352">
    <property type="entry name" value="THIOREDOXIN_2"/>
    <property type="match status" value="1"/>
</dbReference>
<evidence type="ECO:0000256" key="5">
    <source>
        <dbReference type="ARBA" id="ARBA00023284"/>
    </source>
</evidence>
<dbReference type="PROSITE" id="PS00194">
    <property type="entry name" value="THIOREDOXIN_1"/>
    <property type="match status" value="1"/>
</dbReference>
<gene>
    <name evidence="9" type="ORF">CAY53_02855</name>
</gene>
<dbReference type="EMBL" id="CP021255">
    <property type="protein sequence ID" value="AVD70547.1"/>
    <property type="molecule type" value="Genomic_DNA"/>
</dbReference>
<evidence type="ECO:0000256" key="4">
    <source>
        <dbReference type="ARBA" id="ARBA00023157"/>
    </source>
</evidence>
<evidence type="ECO:0000313" key="10">
    <source>
        <dbReference type="Proteomes" id="UP000239867"/>
    </source>
</evidence>
<dbReference type="Pfam" id="PF00085">
    <property type="entry name" value="Thioredoxin"/>
    <property type="match status" value="1"/>
</dbReference>
<dbReference type="InterPro" id="IPR017937">
    <property type="entry name" value="Thioredoxin_CS"/>
</dbReference>
<keyword evidence="5 7" id="KW-0676">Redox-active center</keyword>
<dbReference type="GO" id="GO:0005737">
    <property type="term" value="C:cytoplasm"/>
    <property type="evidence" value="ECO:0007669"/>
    <property type="project" value="TreeGrafter"/>
</dbReference>
<dbReference type="InterPro" id="IPR013766">
    <property type="entry name" value="Thioredoxin_domain"/>
</dbReference>
<name>A0A2L1GLR1_9BACT</name>
<dbReference type="CDD" id="cd02947">
    <property type="entry name" value="TRX_family"/>
    <property type="match status" value="1"/>
</dbReference>
<keyword evidence="3" id="KW-0249">Electron transport</keyword>
<reference evidence="9 10" key="1">
    <citation type="journal article" date="2018" name="MBio">
        <title>Insights into the evolution of host association through the isolation and characterization of a novel human periodontal pathobiont, Desulfobulbus oralis.</title>
        <authorList>
            <person name="Cross K.L."/>
            <person name="Chirania P."/>
            <person name="Xiong W."/>
            <person name="Beall C.J."/>
            <person name="Elkins J.G."/>
            <person name="Giannone R.J."/>
            <person name="Griffen A.L."/>
            <person name="Guss A.M."/>
            <person name="Hettich R.L."/>
            <person name="Joshi S.S."/>
            <person name="Mokrzan E.M."/>
            <person name="Martin R.K."/>
            <person name="Zhulin I.B."/>
            <person name="Leys E.J."/>
            <person name="Podar M."/>
        </authorList>
    </citation>
    <scope>NUCLEOTIDE SEQUENCE [LARGE SCALE GENOMIC DNA]</scope>
    <source>
        <strain evidence="9 10">ORNL</strain>
    </source>
</reference>
<dbReference type="PIRSF" id="PIRSF000077">
    <property type="entry name" value="Thioredoxin"/>
    <property type="match status" value="1"/>
</dbReference>
<dbReference type="InterPro" id="IPR036249">
    <property type="entry name" value="Thioredoxin-like_sf"/>
</dbReference>
<evidence type="ECO:0000256" key="6">
    <source>
        <dbReference type="PIRNR" id="PIRNR000077"/>
    </source>
</evidence>
<feature type="domain" description="Thioredoxin" evidence="8">
    <location>
        <begin position="1"/>
        <end position="102"/>
    </location>
</feature>
<protein>
    <recommendedName>
        <fullName evidence="6">Thioredoxin</fullName>
    </recommendedName>
</protein>
<feature type="disulfide bond" description="Redox-active" evidence="7">
    <location>
        <begin position="28"/>
        <end position="31"/>
    </location>
</feature>
<keyword evidence="2" id="KW-0813">Transport</keyword>
<accession>A0A2L1GLR1</accession>
<evidence type="ECO:0000313" key="9">
    <source>
        <dbReference type="EMBL" id="AVD70547.1"/>
    </source>
</evidence>
<dbReference type="InterPro" id="IPR005746">
    <property type="entry name" value="Thioredoxin"/>
</dbReference>
<dbReference type="SUPFAM" id="SSF52833">
    <property type="entry name" value="Thioredoxin-like"/>
    <property type="match status" value="1"/>
</dbReference>
<dbReference type="AlphaFoldDB" id="A0A2L1GLR1"/>
<dbReference type="Proteomes" id="UP000239867">
    <property type="component" value="Chromosome"/>
</dbReference>
<evidence type="ECO:0000256" key="3">
    <source>
        <dbReference type="ARBA" id="ARBA00022982"/>
    </source>
</evidence>
<proteinExistence type="inferred from homology"/>
<dbReference type="PANTHER" id="PTHR45663">
    <property type="entry name" value="GEO12009P1"/>
    <property type="match status" value="1"/>
</dbReference>
<sequence>MITEITAQDYESLDPATPKMIEFYSKTCGPCKMLSFVLKAIAQQKPDFPIYPIDFDANQELKERLGVKGFPTMLFFKDGREVSRLEGLQQKPAIIKAIEALV</sequence>
<dbReference type="RefSeq" id="WP_104935845.1">
    <property type="nucleotide sequence ID" value="NZ_CP021255.1"/>
</dbReference>